<evidence type="ECO:0000313" key="3">
    <source>
        <dbReference type="EMBL" id="SHJ91673.1"/>
    </source>
</evidence>
<dbReference type="Pfam" id="PF00581">
    <property type="entry name" value="Rhodanese"/>
    <property type="match status" value="1"/>
</dbReference>
<dbReference type="PROSITE" id="PS50206">
    <property type="entry name" value="RHODANESE_3"/>
    <property type="match status" value="1"/>
</dbReference>
<keyword evidence="4" id="KW-1185">Reference proteome</keyword>
<keyword evidence="1" id="KW-0819">tRNA processing</keyword>
<feature type="domain" description="Rhodanese" evidence="2">
    <location>
        <begin position="127"/>
        <end position="221"/>
    </location>
</feature>
<organism evidence="3 4">
    <name type="scientific">Rubritalea squalenifaciens DSM 18772</name>
    <dbReference type="NCBI Taxonomy" id="1123071"/>
    <lineage>
        <taxon>Bacteria</taxon>
        <taxon>Pseudomonadati</taxon>
        <taxon>Verrucomicrobiota</taxon>
        <taxon>Verrucomicrobiia</taxon>
        <taxon>Verrucomicrobiales</taxon>
        <taxon>Rubritaleaceae</taxon>
        <taxon>Rubritalea</taxon>
    </lineage>
</organism>
<dbReference type="PANTHER" id="PTHR43268">
    <property type="entry name" value="THIOSULFATE SULFURTRANSFERASE/RHODANESE-LIKE DOMAIN-CONTAINING PROTEIN 2"/>
    <property type="match status" value="1"/>
</dbReference>
<dbReference type="AlphaFoldDB" id="A0A1M6N7K3"/>
<dbReference type="SUPFAM" id="SSF52821">
    <property type="entry name" value="Rhodanese/Cell cycle control phosphatase"/>
    <property type="match status" value="1"/>
</dbReference>
<protein>
    <recommendedName>
        <fullName evidence="1">tRNA uridine(34) hydroxylase</fullName>
        <ecNumber evidence="1">1.14.-.-</ecNumber>
    </recommendedName>
    <alternativeName>
        <fullName evidence="1">tRNA hydroxylation protein O</fullName>
    </alternativeName>
</protein>
<evidence type="ECO:0000259" key="2">
    <source>
        <dbReference type="PROSITE" id="PS50206"/>
    </source>
</evidence>
<dbReference type="CDD" id="cd01518">
    <property type="entry name" value="RHOD_YceA"/>
    <property type="match status" value="1"/>
</dbReference>
<dbReference type="RefSeq" id="WP_143184347.1">
    <property type="nucleotide sequence ID" value="NZ_FQYR01000005.1"/>
</dbReference>
<dbReference type="InterPro" id="IPR040503">
    <property type="entry name" value="TRHO_N"/>
</dbReference>
<keyword evidence="1" id="KW-0560">Oxidoreductase</keyword>
<dbReference type="NCBIfam" id="NF001135">
    <property type="entry name" value="PRK00142.1-3"/>
    <property type="match status" value="1"/>
</dbReference>
<sequence length="307" mass="34645">MNEAPYQVLLYYFYTTIENPEAYRDEHRALCERLELKGRIIVGNEGINGTVSGTVENCAEYMKALETDPLTAGIEFKIDPEEGHVFPKLSIKARTEIVTLGLGEEDFSPNEVTGNYLEPSEWREAMLDPNAVLLDVRNAYEAELGKFKNAIVPPVEAFRDTPQWVRENRHLFEGKKILTYCTGGIRCEKFSGFMVKEGFGDVNQLHGGIVKYGKDPATKGEDFEGQLYVFDQRIAVPVNSKNPSVIAHCIHCDEPCERYVNCANKDCNAQHFCCESCEEKSERYCCGECKEHMTARLEREAAAQAAQ</sequence>
<dbReference type="FunCoup" id="A0A1M6N7K3">
    <property type="interactions" value="283"/>
</dbReference>
<dbReference type="EMBL" id="FQYR01000005">
    <property type="protein sequence ID" value="SHJ91673.1"/>
    <property type="molecule type" value="Genomic_DNA"/>
</dbReference>
<evidence type="ECO:0000313" key="4">
    <source>
        <dbReference type="Proteomes" id="UP000184510"/>
    </source>
</evidence>
<dbReference type="GO" id="GO:0006400">
    <property type="term" value="P:tRNA modification"/>
    <property type="evidence" value="ECO:0007669"/>
    <property type="project" value="UniProtKB-UniRule"/>
</dbReference>
<gene>
    <name evidence="1" type="primary">trhO</name>
    <name evidence="3" type="ORF">SAMN02745181_2764</name>
</gene>
<dbReference type="OrthoDB" id="9778326at2"/>
<dbReference type="Gene3D" id="3.30.70.100">
    <property type="match status" value="1"/>
</dbReference>
<dbReference type="Pfam" id="PF12368">
    <property type="entry name" value="Rhodanese_C"/>
    <property type="match status" value="1"/>
</dbReference>
<comment type="catalytic activity">
    <reaction evidence="1">
        <text>uridine(34) in tRNA + AH2 + O2 = 5-hydroxyuridine(34) in tRNA + A + H2O</text>
        <dbReference type="Rhea" id="RHEA:64224"/>
        <dbReference type="Rhea" id="RHEA-COMP:11727"/>
        <dbReference type="Rhea" id="RHEA-COMP:13381"/>
        <dbReference type="ChEBI" id="CHEBI:13193"/>
        <dbReference type="ChEBI" id="CHEBI:15377"/>
        <dbReference type="ChEBI" id="CHEBI:15379"/>
        <dbReference type="ChEBI" id="CHEBI:17499"/>
        <dbReference type="ChEBI" id="CHEBI:65315"/>
        <dbReference type="ChEBI" id="CHEBI:136877"/>
    </reaction>
</comment>
<dbReference type="InterPro" id="IPR022111">
    <property type="entry name" value="Rhodanese_C"/>
</dbReference>
<dbReference type="InterPro" id="IPR036873">
    <property type="entry name" value="Rhodanese-like_dom_sf"/>
</dbReference>
<evidence type="ECO:0000256" key="1">
    <source>
        <dbReference type="HAMAP-Rule" id="MF_00469"/>
    </source>
</evidence>
<dbReference type="EC" id="1.14.-.-" evidence="1"/>
<dbReference type="InterPro" id="IPR001763">
    <property type="entry name" value="Rhodanese-like_dom"/>
</dbReference>
<dbReference type="InterPro" id="IPR020936">
    <property type="entry name" value="TrhO"/>
</dbReference>
<dbReference type="STRING" id="1123071.SAMN02745181_2764"/>
<dbReference type="InParanoid" id="A0A1M6N7K3"/>
<proteinExistence type="inferred from homology"/>
<comment type="similarity">
    <text evidence="1">Belongs to the TrhO family.</text>
</comment>
<dbReference type="Pfam" id="PF17773">
    <property type="entry name" value="UPF0176_N"/>
    <property type="match status" value="1"/>
</dbReference>
<dbReference type="PANTHER" id="PTHR43268:SF3">
    <property type="entry name" value="RHODANESE-LIKE DOMAIN-CONTAINING PROTEIN 7-RELATED"/>
    <property type="match status" value="1"/>
</dbReference>
<dbReference type="Proteomes" id="UP000184510">
    <property type="component" value="Unassembled WGS sequence"/>
</dbReference>
<dbReference type="SMART" id="SM00450">
    <property type="entry name" value="RHOD"/>
    <property type="match status" value="1"/>
</dbReference>
<dbReference type="Gene3D" id="3.40.250.10">
    <property type="entry name" value="Rhodanese-like domain"/>
    <property type="match status" value="1"/>
</dbReference>
<reference evidence="3 4" key="1">
    <citation type="submission" date="2016-11" db="EMBL/GenBank/DDBJ databases">
        <authorList>
            <person name="Jaros S."/>
            <person name="Januszkiewicz K."/>
            <person name="Wedrychowicz H."/>
        </authorList>
    </citation>
    <scope>NUCLEOTIDE SEQUENCE [LARGE SCALE GENOMIC DNA]</scope>
    <source>
        <strain evidence="3 4">DSM 18772</strain>
    </source>
</reference>
<accession>A0A1M6N7K3</accession>
<name>A0A1M6N7K3_9BACT</name>
<comment type="function">
    <text evidence="1">Catalyzes oxygen-dependent 5-hydroxyuridine (ho5U) modification at position 34 in tRNAs.</text>
</comment>
<dbReference type="HAMAP" id="MF_00469">
    <property type="entry name" value="TrhO"/>
    <property type="match status" value="1"/>
</dbReference>
<dbReference type="NCBIfam" id="NF001134">
    <property type="entry name" value="PRK00142.1-2"/>
    <property type="match status" value="1"/>
</dbReference>
<dbReference type="GO" id="GO:0016705">
    <property type="term" value="F:oxidoreductase activity, acting on paired donors, with incorporation or reduction of molecular oxygen"/>
    <property type="evidence" value="ECO:0007669"/>
    <property type="project" value="UniProtKB-UniRule"/>
</dbReference>